<evidence type="ECO:0000313" key="1">
    <source>
        <dbReference type="EMBL" id="VDL67595.1"/>
    </source>
</evidence>
<evidence type="ECO:0000313" key="3">
    <source>
        <dbReference type="WBParaSite" id="NBR_0000400501-mRNA-1"/>
    </source>
</evidence>
<dbReference type="Proteomes" id="UP000271162">
    <property type="component" value="Unassembled WGS sequence"/>
</dbReference>
<organism evidence="3">
    <name type="scientific">Nippostrongylus brasiliensis</name>
    <name type="common">Rat hookworm</name>
    <dbReference type="NCBI Taxonomy" id="27835"/>
    <lineage>
        <taxon>Eukaryota</taxon>
        <taxon>Metazoa</taxon>
        <taxon>Ecdysozoa</taxon>
        <taxon>Nematoda</taxon>
        <taxon>Chromadorea</taxon>
        <taxon>Rhabditida</taxon>
        <taxon>Rhabditina</taxon>
        <taxon>Rhabditomorpha</taxon>
        <taxon>Strongyloidea</taxon>
        <taxon>Heligmosomidae</taxon>
        <taxon>Nippostrongylus</taxon>
    </lineage>
</organism>
<name>A0A0N4XNA3_NIPBR</name>
<proteinExistence type="predicted"/>
<reference evidence="1 2" key="2">
    <citation type="submission" date="2018-11" db="EMBL/GenBank/DDBJ databases">
        <authorList>
            <consortium name="Pathogen Informatics"/>
        </authorList>
    </citation>
    <scope>NUCLEOTIDE SEQUENCE [LARGE SCALE GENOMIC DNA]</scope>
</reference>
<dbReference type="AlphaFoldDB" id="A0A0N4XNA3"/>
<protein>
    <submittedName>
        <fullName evidence="3">Orthodenticle homeobox 1</fullName>
    </submittedName>
</protein>
<reference evidence="3" key="1">
    <citation type="submission" date="2017-02" db="UniProtKB">
        <authorList>
            <consortium name="WormBaseParasite"/>
        </authorList>
    </citation>
    <scope>IDENTIFICATION</scope>
</reference>
<accession>A0A0N4XNA3</accession>
<dbReference type="EMBL" id="UYSL01006794">
    <property type="protein sequence ID" value="VDL67595.1"/>
    <property type="molecule type" value="Genomic_DNA"/>
</dbReference>
<gene>
    <name evidence="1" type="ORF">NBR_LOCUS4006</name>
</gene>
<dbReference type="WBParaSite" id="NBR_0000400501-mRNA-1">
    <property type="protein sequence ID" value="NBR_0000400501-mRNA-1"/>
    <property type="gene ID" value="NBR_0000400501"/>
</dbReference>
<sequence>MYQPYTLPASTAACSGNDAGGFNQMMDPSMLGLSDLTFASVECF</sequence>
<evidence type="ECO:0000313" key="2">
    <source>
        <dbReference type="Proteomes" id="UP000271162"/>
    </source>
</evidence>
<keyword evidence="2" id="KW-1185">Reference proteome</keyword>